<sequence>MGMAAEEEDQEVSNVVDLLLAEEAAASPLLASSPTARQRSRAADVHLLSAAFLFVFSAYSAAQNLESSVNSVGSLLPNWPPLPNGCAMRATWARSLWGSCTVYTSFTLFSVVASPVVARLGTKRALVAGTSGYVLFILANLVPTWYTMVPASLYLGFCAWIIWVEQGFDHTSLGHARDNNLPEVIGNLISLALLRNGKIL</sequence>
<reference evidence="7" key="1">
    <citation type="journal article" date="2018" name="DNA Res.">
        <title>Multiple hybrid de novo genome assembly of finger millet, an orphan allotetraploid crop.</title>
        <authorList>
            <person name="Hatakeyama M."/>
            <person name="Aluri S."/>
            <person name="Balachadran M.T."/>
            <person name="Sivarajan S.R."/>
            <person name="Patrignani A."/>
            <person name="Gruter S."/>
            <person name="Poveda L."/>
            <person name="Shimizu-Inatsugi R."/>
            <person name="Baeten J."/>
            <person name="Francoijs K.J."/>
            <person name="Nataraja K.N."/>
            <person name="Reddy Y.A.N."/>
            <person name="Phadnis S."/>
            <person name="Ravikumar R.L."/>
            <person name="Schlapbach R."/>
            <person name="Sreeman S.M."/>
            <person name="Shimizu K.K."/>
        </authorList>
    </citation>
    <scope>NUCLEOTIDE SEQUENCE</scope>
</reference>
<accession>A0AAV5CBB3</accession>
<keyword evidence="8" id="KW-1185">Reference proteome</keyword>
<dbReference type="Pfam" id="PF05978">
    <property type="entry name" value="UNC-93"/>
    <property type="match status" value="1"/>
</dbReference>
<gene>
    <name evidence="7" type="primary">ga12144</name>
    <name evidence="7" type="ORF">PR202_ga12144</name>
</gene>
<evidence type="ECO:0000256" key="4">
    <source>
        <dbReference type="ARBA" id="ARBA00022989"/>
    </source>
</evidence>
<evidence type="ECO:0000256" key="2">
    <source>
        <dbReference type="ARBA" id="ARBA00009172"/>
    </source>
</evidence>
<dbReference type="InterPro" id="IPR051951">
    <property type="entry name" value="UNC-93_regulatory"/>
</dbReference>
<dbReference type="AlphaFoldDB" id="A0AAV5CBB3"/>
<keyword evidence="4 6" id="KW-1133">Transmembrane helix</keyword>
<reference evidence="7" key="2">
    <citation type="submission" date="2021-12" db="EMBL/GenBank/DDBJ databases">
        <title>Resequencing data analysis of finger millet.</title>
        <authorList>
            <person name="Hatakeyama M."/>
            <person name="Aluri S."/>
            <person name="Balachadran M.T."/>
            <person name="Sivarajan S.R."/>
            <person name="Poveda L."/>
            <person name="Shimizu-Inatsugi R."/>
            <person name="Schlapbach R."/>
            <person name="Sreeman S.M."/>
            <person name="Shimizu K.K."/>
        </authorList>
    </citation>
    <scope>NUCLEOTIDE SEQUENCE</scope>
</reference>
<evidence type="ECO:0000313" key="8">
    <source>
        <dbReference type="Proteomes" id="UP001054889"/>
    </source>
</evidence>
<keyword evidence="5 6" id="KW-0472">Membrane</keyword>
<dbReference type="EMBL" id="BQKI01000005">
    <property type="protein sequence ID" value="GJM95410.1"/>
    <property type="molecule type" value="Genomic_DNA"/>
</dbReference>
<proteinExistence type="inferred from homology"/>
<dbReference type="Proteomes" id="UP001054889">
    <property type="component" value="Unassembled WGS sequence"/>
</dbReference>
<keyword evidence="3 6" id="KW-0812">Transmembrane</keyword>
<comment type="caution">
    <text evidence="7">The sequence shown here is derived from an EMBL/GenBank/DDBJ whole genome shotgun (WGS) entry which is preliminary data.</text>
</comment>
<name>A0AAV5CBB3_ELECO</name>
<dbReference type="InterPro" id="IPR010291">
    <property type="entry name" value="Ion_channel_UNC-93"/>
</dbReference>
<feature type="transmembrane region" description="Helical" evidence="6">
    <location>
        <begin position="125"/>
        <end position="142"/>
    </location>
</feature>
<evidence type="ECO:0000313" key="7">
    <source>
        <dbReference type="EMBL" id="GJM95410.1"/>
    </source>
</evidence>
<evidence type="ECO:0000256" key="1">
    <source>
        <dbReference type="ARBA" id="ARBA00004141"/>
    </source>
</evidence>
<feature type="transmembrane region" description="Helical" evidence="6">
    <location>
        <begin position="96"/>
        <end position="118"/>
    </location>
</feature>
<feature type="transmembrane region" description="Helical" evidence="6">
    <location>
        <begin position="45"/>
        <end position="62"/>
    </location>
</feature>
<evidence type="ECO:0000256" key="3">
    <source>
        <dbReference type="ARBA" id="ARBA00022692"/>
    </source>
</evidence>
<protein>
    <submittedName>
        <fullName evidence="7">Uncharacterized protein</fullName>
    </submittedName>
</protein>
<comment type="similarity">
    <text evidence="2">Belongs to the unc-93 family.</text>
</comment>
<dbReference type="PANTHER" id="PTHR19444:SF53">
    <property type="entry name" value="MAJOR FACILITATOR SUPERFAMILY (MFS) PROFILE DOMAIN-CONTAINING PROTEIN"/>
    <property type="match status" value="1"/>
</dbReference>
<dbReference type="GO" id="GO:0016020">
    <property type="term" value="C:membrane"/>
    <property type="evidence" value="ECO:0007669"/>
    <property type="project" value="UniProtKB-SubCell"/>
</dbReference>
<comment type="subcellular location">
    <subcellularLocation>
        <location evidence="1">Membrane</location>
        <topology evidence="1">Multi-pass membrane protein</topology>
    </subcellularLocation>
</comment>
<evidence type="ECO:0000256" key="6">
    <source>
        <dbReference type="SAM" id="Phobius"/>
    </source>
</evidence>
<organism evidence="7 8">
    <name type="scientific">Eleusine coracana subsp. coracana</name>
    <dbReference type="NCBI Taxonomy" id="191504"/>
    <lineage>
        <taxon>Eukaryota</taxon>
        <taxon>Viridiplantae</taxon>
        <taxon>Streptophyta</taxon>
        <taxon>Embryophyta</taxon>
        <taxon>Tracheophyta</taxon>
        <taxon>Spermatophyta</taxon>
        <taxon>Magnoliopsida</taxon>
        <taxon>Liliopsida</taxon>
        <taxon>Poales</taxon>
        <taxon>Poaceae</taxon>
        <taxon>PACMAD clade</taxon>
        <taxon>Chloridoideae</taxon>
        <taxon>Cynodonteae</taxon>
        <taxon>Eleusininae</taxon>
        <taxon>Eleusine</taxon>
    </lineage>
</organism>
<evidence type="ECO:0000256" key="5">
    <source>
        <dbReference type="ARBA" id="ARBA00023136"/>
    </source>
</evidence>
<dbReference type="PANTHER" id="PTHR19444">
    <property type="entry name" value="UNC-93 RELATED"/>
    <property type="match status" value="1"/>
</dbReference>